<evidence type="ECO:0000259" key="14">
    <source>
        <dbReference type="PROSITE" id="PS50011"/>
    </source>
</evidence>
<proteinExistence type="inferred from homology"/>
<dbReference type="GO" id="GO:0070985">
    <property type="term" value="C:transcription factor TFIIK complex"/>
    <property type="evidence" value="ECO:0007669"/>
    <property type="project" value="InterPro"/>
</dbReference>
<dbReference type="GO" id="GO:0005737">
    <property type="term" value="C:cytoplasm"/>
    <property type="evidence" value="ECO:0007669"/>
    <property type="project" value="TreeGrafter"/>
</dbReference>
<dbReference type="EMBL" id="JAACJK010000059">
    <property type="protein sequence ID" value="KAF5336023.1"/>
    <property type="molecule type" value="Genomic_DNA"/>
</dbReference>
<dbReference type="InterPro" id="IPR011009">
    <property type="entry name" value="Kinase-like_dom_sf"/>
</dbReference>
<dbReference type="Proteomes" id="UP000541558">
    <property type="component" value="Unassembled WGS sequence"/>
</dbReference>
<organism evidence="15 16">
    <name type="scientific">Ephemerocybe angulata</name>
    <dbReference type="NCBI Taxonomy" id="980116"/>
    <lineage>
        <taxon>Eukaryota</taxon>
        <taxon>Fungi</taxon>
        <taxon>Dikarya</taxon>
        <taxon>Basidiomycota</taxon>
        <taxon>Agaricomycotina</taxon>
        <taxon>Agaricomycetes</taxon>
        <taxon>Agaricomycetidae</taxon>
        <taxon>Agaricales</taxon>
        <taxon>Agaricineae</taxon>
        <taxon>Psathyrellaceae</taxon>
        <taxon>Ephemerocybe</taxon>
    </lineage>
</organism>
<evidence type="ECO:0000256" key="13">
    <source>
        <dbReference type="SAM" id="MobiDB-lite"/>
    </source>
</evidence>
<evidence type="ECO:0000256" key="11">
    <source>
        <dbReference type="PROSITE-ProRule" id="PRU10141"/>
    </source>
</evidence>
<dbReference type="CDD" id="cd07841">
    <property type="entry name" value="STKc_CDK7"/>
    <property type="match status" value="1"/>
</dbReference>
<dbReference type="InterPro" id="IPR050108">
    <property type="entry name" value="CDK"/>
</dbReference>
<feature type="compositionally biased region" description="Basic residues" evidence="13">
    <location>
        <begin position="327"/>
        <end position="337"/>
    </location>
</feature>
<keyword evidence="3 12" id="KW-0723">Serine/threonine-protein kinase</keyword>
<evidence type="ECO:0000256" key="8">
    <source>
        <dbReference type="ARBA" id="ARBA00022840"/>
    </source>
</evidence>
<dbReference type="GO" id="GO:0032968">
    <property type="term" value="P:positive regulation of transcription elongation by RNA polymerase II"/>
    <property type="evidence" value="ECO:0007669"/>
    <property type="project" value="UniProtKB-ARBA"/>
</dbReference>
<dbReference type="PROSITE" id="PS00107">
    <property type="entry name" value="PROTEIN_KINASE_ATP"/>
    <property type="match status" value="1"/>
</dbReference>
<sequence>MDVVEQENAERQRRWLKDKKIGEGTYAVVYRGKEANVGRKVAIKKIKIGQFKDGLDMSAIREVKYLRELKHQNIIELLDVFSNKTNLNLVLEFLDSDLENIIKDRSLVFLPSDIKSWMAMTLRGLEFCHRNWILHRDLKPNNLLIAADGQLKIADFGLARDMADPGHKMTWSVITLWYRPPELLYACRYYSSAVDVWSVGCIFAELMLRIPYMPGENELDQLKTIFRALGTPTEEDWPGHTKLPNYVAVGQFPKPPLRDLFTAASADALNLLSKCLIYEPRKRISAKEALSHPYFFALPYPTHPSKLPKCSTRQDTPPPLEDENVHGKKSKGRKRKLSSPEDGKPSRLPFAKRLDFGPALSPRAL</sequence>
<evidence type="ECO:0000256" key="2">
    <source>
        <dbReference type="ARBA" id="ARBA00012409"/>
    </source>
</evidence>
<gene>
    <name evidence="15" type="ORF">D9611_006362</name>
</gene>
<evidence type="ECO:0000256" key="1">
    <source>
        <dbReference type="ARBA" id="ARBA00006485"/>
    </source>
</evidence>
<dbReference type="Pfam" id="PF00069">
    <property type="entry name" value="Pkinase"/>
    <property type="match status" value="1"/>
</dbReference>
<evidence type="ECO:0000256" key="10">
    <source>
        <dbReference type="PIRSR" id="PIRSR637770-2"/>
    </source>
</evidence>
<dbReference type="OrthoDB" id="1732493at2759"/>
<dbReference type="AlphaFoldDB" id="A0A8H5C8D8"/>
<dbReference type="InterPro" id="IPR017441">
    <property type="entry name" value="Protein_kinase_ATP_BS"/>
</dbReference>
<dbReference type="Gene3D" id="3.30.200.20">
    <property type="entry name" value="Phosphorylase Kinase, domain 1"/>
    <property type="match status" value="1"/>
</dbReference>
<evidence type="ECO:0000256" key="9">
    <source>
        <dbReference type="PIRSR" id="PIRSR637770-1"/>
    </source>
</evidence>
<comment type="similarity">
    <text evidence="1">Belongs to the protein kinase superfamily. CMGC Ser/Thr protein kinase family. CDC2/CDKX subfamily.</text>
</comment>
<dbReference type="SUPFAM" id="SSF56112">
    <property type="entry name" value="Protein kinase-like (PK-like)"/>
    <property type="match status" value="1"/>
</dbReference>
<evidence type="ECO:0000256" key="6">
    <source>
        <dbReference type="ARBA" id="ARBA00022741"/>
    </source>
</evidence>
<keyword evidence="5" id="KW-0808">Transferase</keyword>
<keyword evidence="6 10" id="KW-0547">Nucleotide-binding</keyword>
<accession>A0A8H5C8D8</accession>
<keyword evidence="7" id="KW-0418">Kinase</keyword>
<feature type="domain" description="Protein kinase" evidence="14">
    <location>
        <begin position="15"/>
        <end position="295"/>
    </location>
</feature>
<keyword evidence="4" id="KW-0597">Phosphoprotein</keyword>
<dbReference type="GO" id="GO:0005524">
    <property type="term" value="F:ATP binding"/>
    <property type="evidence" value="ECO:0007669"/>
    <property type="project" value="UniProtKB-UniRule"/>
</dbReference>
<name>A0A8H5C8D8_9AGAR</name>
<evidence type="ECO:0000256" key="5">
    <source>
        <dbReference type="ARBA" id="ARBA00022679"/>
    </source>
</evidence>
<dbReference type="PROSITE" id="PS50011">
    <property type="entry name" value="PROTEIN_KINASE_DOM"/>
    <property type="match status" value="1"/>
</dbReference>
<evidence type="ECO:0000256" key="12">
    <source>
        <dbReference type="RuleBase" id="RU000304"/>
    </source>
</evidence>
<dbReference type="SMART" id="SM00220">
    <property type="entry name" value="S_TKc"/>
    <property type="match status" value="1"/>
</dbReference>
<dbReference type="InterPro" id="IPR008271">
    <property type="entry name" value="Ser/Thr_kinase_AS"/>
</dbReference>
<feature type="binding site" evidence="10">
    <location>
        <position position="44"/>
    </location>
    <ligand>
        <name>ATP</name>
        <dbReference type="ChEBI" id="CHEBI:30616"/>
    </ligand>
</feature>
<dbReference type="Gene3D" id="1.10.510.10">
    <property type="entry name" value="Transferase(Phosphotransferase) domain 1"/>
    <property type="match status" value="1"/>
</dbReference>
<keyword evidence="8 10" id="KW-0067">ATP-binding</keyword>
<keyword evidence="16" id="KW-1185">Reference proteome</keyword>
<dbReference type="PROSITE" id="PS00108">
    <property type="entry name" value="PROTEIN_KINASE_ST"/>
    <property type="match status" value="1"/>
</dbReference>
<dbReference type="InterPro" id="IPR037770">
    <property type="entry name" value="CDK7"/>
</dbReference>
<dbReference type="FunFam" id="1.10.510.10:FF:000097">
    <property type="entry name" value="Putative cyclin-dependent kinase 7"/>
    <property type="match status" value="1"/>
</dbReference>
<evidence type="ECO:0000313" key="16">
    <source>
        <dbReference type="Proteomes" id="UP000541558"/>
    </source>
</evidence>
<reference evidence="15 16" key="1">
    <citation type="journal article" date="2020" name="ISME J.">
        <title>Uncovering the hidden diversity of litter-decomposition mechanisms in mushroom-forming fungi.</title>
        <authorList>
            <person name="Floudas D."/>
            <person name="Bentzer J."/>
            <person name="Ahren D."/>
            <person name="Johansson T."/>
            <person name="Persson P."/>
            <person name="Tunlid A."/>
        </authorList>
    </citation>
    <scope>NUCLEOTIDE SEQUENCE [LARGE SCALE GENOMIC DNA]</scope>
    <source>
        <strain evidence="15 16">CBS 175.51</strain>
    </source>
</reference>
<dbReference type="PANTHER" id="PTHR24056:SF0">
    <property type="entry name" value="CYCLIN-DEPENDENT KINASE 7"/>
    <property type="match status" value="1"/>
</dbReference>
<comment type="caution">
    <text evidence="15">The sequence shown here is derived from an EMBL/GenBank/DDBJ whole genome shotgun (WGS) entry which is preliminary data.</text>
</comment>
<feature type="binding site" evidence="10">
    <location>
        <begin position="21"/>
        <end position="29"/>
    </location>
    <ligand>
        <name>ATP</name>
        <dbReference type="ChEBI" id="CHEBI:30616"/>
    </ligand>
</feature>
<dbReference type="PANTHER" id="PTHR24056">
    <property type="entry name" value="CELL DIVISION PROTEIN KINASE"/>
    <property type="match status" value="1"/>
</dbReference>
<feature type="region of interest" description="Disordered" evidence="13">
    <location>
        <begin position="306"/>
        <end position="365"/>
    </location>
</feature>
<evidence type="ECO:0000313" key="15">
    <source>
        <dbReference type="EMBL" id="KAF5336023.1"/>
    </source>
</evidence>
<dbReference type="GO" id="GO:0008353">
    <property type="term" value="F:RNA polymerase II CTD heptapeptide repeat kinase activity"/>
    <property type="evidence" value="ECO:0007669"/>
    <property type="project" value="UniProtKB-EC"/>
</dbReference>
<evidence type="ECO:0000256" key="4">
    <source>
        <dbReference type="ARBA" id="ARBA00022553"/>
    </source>
</evidence>
<dbReference type="FunFam" id="3.30.200.20:FF:000498">
    <property type="entry name" value="Serine/threonine-protein kinase KIN28"/>
    <property type="match status" value="1"/>
</dbReference>
<feature type="active site" description="Proton acceptor" evidence="9">
    <location>
        <position position="137"/>
    </location>
</feature>
<dbReference type="GO" id="GO:0004693">
    <property type="term" value="F:cyclin-dependent protein serine/threonine kinase activity"/>
    <property type="evidence" value="ECO:0007669"/>
    <property type="project" value="TreeGrafter"/>
</dbReference>
<evidence type="ECO:0000256" key="7">
    <source>
        <dbReference type="ARBA" id="ARBA00022777"/>
    </source>
</evidence>
<feature type="binding site" evidence="11">
    <location>
        <position position="45"/>
    </location>
    <ligand>
        <name>ATP</name>
        <dbReference type="ChEBI" id="CHEBI:30616"/>
    </ligand>
</feature>
<evidence type="ECO:0000256" key="3">
    <source>
        <dbReference type="ARBA" id="ARBA00022527"/>
    </source>
</evidence>
<protein>
    <recommendedName>
        <fullName evidence="2">[RNA-polymerase]-subunit kinase</fullName>
        <ecNumber evidence="2">2.7.11.23</ecNumber>
    </recommendedName>
</protein>
<dbReference type="EC" id="2.7.11.23" evidence="2"/>
<dbReference type="InterPro" id="IPR000719">
    <property type="entry name" value="Prot_kinase_dom"/>
</dbReference>